<dbReference type="AlphaFoldDB" id="A0AAW0XTL2"/>
<evidence type="ECO:0000313" key="7">
    <source>
        <dbReference type="Proteomes" id="UP001445076"/>
    </source>
</evidence>
<keyword evidence="4 5" id="KW-0472">Membrane</keyword>
<feature type="transmembrane region" description="Helical" evidence="5">
    <location>
        <begin position="277"/>
        <end position="301"/>
    </location>
</feature>
<proteinExistence type="predicted"/>
<sequence length="330" mass="35944">MLNVLETKAVALSVMAILTLCFSLLPLLVRRLLLRSIHQDKSQTALTGCLCFGAGVLLSIVFVHLLPETRETYQDAMNSGFMKQTSFPVAEVVLCCGFFLVYLMEEIIHTWINHRSQLDEVEVTHEGPTTFEDAKEMAKLKRLPVIRVSESRHSTGSHIAVMSVMVLTNLDGKSNEIFEGDDYSKGDKENDANRHNVHTIPHCHHSSPVDNKTSVMGAVVVVVALSFHGIMEGLALGLESTNTGVWILFGAMSAHKFVIGFSMAMELLEVGVPFKPFLASMIIFSLAAPLGCLFGCLVLAFSTGETAVGLLLPNVLQSVAGGTVLYITFC</sequence>
<feature type="transmembrane region" description="Helical" evidence="5">
    <location>
        <begin position="307"/>
        <end position="329"/>
    </location>
</feature>
<comment type="subcellular location">
    <subcellularLocation>
        <location evidence="1">Membrane</location>
        <topology evidence="1">Multi-pass membrane protein</topology>
    </subcellularLocation>
</comment>
<comment type="caution">
    <text evidence="6">The sequence shown here is derived from an EMBL/GenBank/DDBJ whole genome shotgun (WGS) entry which is preliminary data.</text>
</comment>
<keyword evidence="7" id="KW-1185">Reference proteome</keyword>
<gene>
    <name evidence="6" type="ORF">OTU49_001950</name>
</gene>
<keyword evidence="2 5" id="KW-0812">Transmembrane</keyword>
<dbReference type="Pfam" id="PF02535">
    <property type="entry name" value="Zip"/>
    <property type="match status" value="1"/>
</dbReference>
<keyword evidence="3 5" id="KW-1133">Transmembrane helix</keyword>
<dbReference type="InterPro" id="IPR003689">
    <property type="entry name" value="ZIP"/>
</dbReference>
<evidence type="ECO:0000256" key="5">
    <source>
        <dbReference type="SAM" id="Phobius"/>
    </source>
</evidence>
<evidence type="ECO:0000256" key="4">
    <source>
        <dbReference type="ARBA" id="ARBA00023136"/>
    </source>
</evidence>
<accession>A0AAW0XTL2</accession>
<feature type="transmembrane region" description="Helical" evidence="5">
    <location>
        <begin position="86"/>
        <end position="104"/>
    </location>
</feature>
<evidence type="ECO:0008006" key="8">
    <source>
        <dbReference type="Google" id="ProtNLM"/>
    </source>
</evidence>
<evidence type="ECO:0000313" key="6">
    <source>
        <dbReference type="EMBL" id="KAK8742551.1"/>
    </source>
</evidence>
<feature type="transmembrane region" description="Helical" evidence="5">
    <location>
        <begin position="244"/>
        <end position="265"/>
    </location>
</feature>
<dbReference type="PANTHER" id="PTHR11040">
    <property type="entry name" value="ZINC/IRON TRANSPORTER"/>
    <property type="match status" value="1"/>
</dbReference>
<evidence type="ECO:0000256" key="2">
    <source>
        <dbReference type="ARBA" id="ARBA00022692"/>
    </source>
</evidence>
<dbReference type="EMBL" id="JARKIK010000028">
    <property type="protein sequence ID" value="KAK8742551.1"/>
    <property type="molecule type" value="Genomic_DNA"/>
</dbReference>
<protein>
    <recommendedName>
        <fullName evidence="8">Zinc transporter ZIP3</fullName>
    </recommendedName>
</protein>
<dbReference type="Proteomes" id="UP001445076">
    <property type="component" value="Unassembled WGS sequence"/>
</dbReference>
<feature type="transmembrane region" description="Helical" evidence="5">
    <location>
        <begin position="215"/>
        <end position="238"/>
    </location>
</feature>
<feature type="non-terminal residue" evidence="6">
    <location>
        <position position="330"/>
    </location>
</feature>
<dbReference type="GO" id="GO:0005886">
    <property type="term" value="C:plasma membrane"/>
    <property type="evidence" value="ECO:0007669"/>
    <property type="project" value="TreeGrafter"/>
</dbReference>
<dbReference type="GO" id="GO:0005385">
    <property type="term" value="F:zinc ion transmembrane transporter activity"/>
    <property type="evidence" value="ECO:0007669"/>
    <property type="project" value="TreeGrafter"/>
</dbReference>
<evidence type="ECO:0000256" key="1">
    <source>
        <dbReference type="ARBA" id="ARBA00004141"/>
    </source>
</evidence>
<name>A0AAW0XTL2_CHEQU</name>
<feature type="transmembrane region" description="Helical" evidence="5">
    <location>
        <begin position="45"/>
        <end position="66"/>
    </location>
</feature>
<dbReference type="PANTHER" id="PTHR11040:SF169">
    <property type="entry name" value="FI24038P1"/>
    <property type="match status" value="1"/>
</dbReference>
<evidence type="ECO:0000256" key="3">
    <source>
        <dbReference type="ARBA" id="ARBA00022989"/>
    </source>
</evidence>
<reference evidence="6 7" key="1">
    <citation type="journal article" date="2024" name="BMC Genomics">
        <title>Genome assembly of redclaw crayfish (Cherax quadricarinatus) provides insights into its immune adaptation and hypoxia tolerance.</title>
        <authorList>
            <person name="Liu Z."/>
            <person name="Zheng J."/>
            <person name="Li H."/>
            <person name="Fang K."/>
            <person name="Wang S."/>
            <person name="He J."/>
            <person name="Zhou D."/>
            <person name="Weng S."/>
            <person name="Chi M."/>
            <person name="Gu Z."/>
            <person name="He J."/>
            <person name="Li F."/>
            <person name="Wang M."/>
        </authorList>
    </citation>
    <scope>NUCLEOTIDE SEQUENCE [LARGE SCALE GENOMIC DNA]</scope>
    <source>
        <strain evidence="6">ZL_2023a</strain>
    </source>
</reference>
<organism evidence="6 7">
    <name type="scientific">Cherax quadricarinatus</name>
    <name type="common">Australian red claw crayfish</name>
    <dbReference type="NCBI Taxonomy" id="27406"/>
    <lineage>
        <taxon>Eukaryota</taxon>
        <taxon>Metazoa</taxon>
        <taxon>Ecdysozoa</taxon>
        <taxon>Arthropoda</taxon>
        <taxon>Crustacea</taxon>
        <taxon>Multicrustacea</taxon>
        <taxon>Malacostraca</taxon>
        <taxon>Eumalacostraca</taxon>
        <taxon>Eucarida</taxon>
        <taxon>Decapoda</taxon>
        <taxon>Pleocyemata</taxon>
        <taxon>Astacidea</taxon>
        <taxon>Parastacoidea</taxon>
        <taxon>Parastacidae</taxon>
        <taxon>Cherax</taxon>
    </lineage>
</organism>
<feature type="transmembrane region" description="Helical" evidence="5">
    <location>
        <begin position="12"/>
        <end position="33"/>
    </location>
</feature>